<evidence type="ECO:0000313" key="4">
    <source>
        <dbReference type="Proteomes" id="UP000278807"/>
    </source>
</evidence>
<dbReference type="STRING" id="102285.A0A158QGV3"/>
<dbReference type="OrthoDB" id="343783at2759"/>
<dbReference type="InterPro" id="IPR055405">
    <property type="entry name" value="ARM_KNTC1_3rd"/>
</dbReference>
<reference evidence="3 4" key="2">
    <citation type="submission" date="2018-11" db="EMBL/GenBank/DDBJ databases">
        <authorList>
            <consortium name="Pathogen Informatics"/>
        </authorList>
    </citation>
    <scope>NUCLEOTIDE SEQUENCE [LARGE SCALE GENOMIC DNA]</scope>
</reference>
<accession>A0A158QGV3</accession>
<protein>
    <submittedName>
        <fullName evidence="5">Kinetochore-associated protein 1</fullName>
    </submittedName>
</protein>
<evidence type="ECO:0000313" key="3">
    <source>
        <dbReference type="EMBL" id="VDN96726.1"/>
    </source>
</evidence>
<name>A0A158QGV3_RODNA</name>
<evidence type="ECO:0000313" key="5">
    <source>
        <dbReference type="WBParaSite" id="HNAJ_0000086701-mRNA-1"/>
    </source>
</evidence>
<dbReference type="InterPro" id="IPR055403">
    <property type="entry name" value="ARM_KNTC1_1st"/>
</dbReference>
<organism evidence="5">
    <name type="scientific">Rodentolepis nana</name>
    <name type="common">Dwarf tapeworm</name>
    <name type="synonym">Hymenolepis nana</name>
    <dbReference type="NCBI Taxonomy" id="102285"/>
    <lineage>
        <taxon>Eukaryota</taxon>
        <taxon>Metazoa</taxon>
        <taxon>Spiralia</taxon>
        <taxon>Lophotrochozoa</taxon>
        <taxon>Platyhelminthes</taxon>
        <taxon>Cestoda</taxon>
        <taxon>Eucestoda</taxon>
        <taxon>Cyclophyllidea</taxon>
        <taxon>Hymenolepididae</taxon>
        <taxon>Rodentolepis</taxon>
    </lineage>
</organism>
<dbReference type="EMBL" id="UZAE01000286">
    <property type="protein sequence ID" value="VDN96726.1"/>
    <property type="molecule type" value="Genomic_DNA"/>
</dbReference>
<reference evidence="5" key="1">
    <citation type="submission" date="2016-04" db="UniProtKB">
        <authorList>
            <consortium name="WormBaseParasite"/>
        </authorList>
    </citation>
    <scope>IDENTIFICATION</scope>
</reference>
<gene>
    <name evidence="3" type="ORF">HNAJ_LOCUS867</name>
</gene>
<feature type="domain" description="KNTC1 first ARM-repeats" evidence="2">
    <location>
        <begin position="357"/>
        <end position="614"/>
    </location>
</feature>
<dbReference type="Pfam" id="PF24520">
    <property type="entry name" value="ARM_KNTC1_1st"/>
    <property type="match status" value="1"/>
</dbReference>
<dbReference type="WBParaSite" id="HNAJ_0000086701-mRNA-1">
    <property type="protein sequence ID" value="HNAJ_0000086701-mRNA-1"/>
    <property type="gene ID" value="HNAJ_0000086701"/>
</dbReference>
<evidence type="ECO:0000259" key="1">
    <source>
        <dbReference type="Pfam" id="PF24515"/>
    </source>
</evidence>
<proteinExistence type="predicted"/>
<sequence length="1920" mass="215179">MTSLSCHSSTKYYEHSWLFDINLGSQEGLSNFDGVFSGCINKNYYIANKHELLVFDGHNCPSFGTCFEEEIIAIHELSELDSLLLTFSGGTLKIFNIILLKFMQLPLQNFKDIKIISWTNGFLDVMIVTSDSKEIILRAITKESFNNSVLNNESQFFSHILQTAVIRPCTSPLSLVCPPENSTIATAISLQPSLKVLTFENSLANQISEQDILCFSPLDELESAFIKSEFLGSGYFAILTLQHRLLIFNAMARVYCGTLSDTNDVIDFAVKLSTNSTNSLSFDLYTLHDRYGEVVLEVHSYPGWDLCFSLPMSTTLSSILSRNGSNLEPLLVQQTETSLKLSTFVVTDPFEHLKALVVDKMFVEARQFAAKYNLSTALIAKFEFIACLECMINLAGKLVNCEDDEKTTTEMLSNAHSTCSRALELLGEFSVLEPSSEILLLVQQGIIPRLAPQSQLLKQIMLKLPKDSEGSEVVAVFLKRLQVFQKLKKYNNLSCTAWRKFAFTKISVEFVECFAKWENYYDGFLIWGAFKDELTADLTESSLRAFLSFLSQKPLLVPSGSIEDSKCLAEVENRLHSWLASDLLPALLSNCPTALPLLAKWLVDRTHQLEASIKKSSVAHTQFKWPGTAIVWIEDLLRRSNLSTTLRPEEISPQEEVNYLISGLSSRNVEVDPFYSLRGLLFDLRTIQDLRDKYNFSLDLAHCGSLNAKSIAFKLMDVTVSSLSATGSNGSDSAMKQVASFIKERGLNADRVYSEYCTYFLAAFLENTSPSKWNTTAMRESSRVIDLSRRACLVASWIKSVDYRCKTAQLLAKVTPTPWPSQLHAIVDSVLADCSKGKSEDAHQAIRKLTRRSNTAKAIGILSKYGVELDSLDRSISCLLFRASPPWIVKPTSKGLSPEISRSEVLSDALSVARLLTSSADTTSKSPNTLVALAHLRVSLRQALTMPLQSERYSVDIHQRAHYLPSVVLKEVMALVPEGDSDFVELIFREAIHELGSRWDLMCWDFEQVSQYLEVFACIALEATKVCPTNSSVAKDASQWLHYCHLGRKIISHFEECGISLSHFPKPNKTSPLNIVFYQSPTTSPFSIQSIALLHLLLQWNNHQFNASDEEILLVDTWMSLDHSHSLGTVVNVLKQLVDRVKMKPDLESVSIDVVYGLVLRRIMPFLTAAEIESDFNLVSDLIRCVYVLLILASNKGVLSFKYRCVLSIVSCVETVFSNLALKFSNVVPSKSPFETWQFSILFHEKVLQNVDLETAQFLSSDSLQWLSQMLYYADRKTSDARTVHGLLSEGFRLATDYATRLSLITSVSIPLMGSLISLCYKEVHDGSLRTVNVSMHEESQFELPRRDLLEELERILVEQVDSWMGEALDNLFRCSSYLDVPLAFGLAVCQTLANSANRMRAFVANNPRASSKIQAIAVMMYKASRLLGAEDAARMVAMAKGLALNAKWDAALRVYGLRHSHRNPQPDVVLGHLIGILPPVCRSIGVADPLSAPLKPLPSVSEIVDFCKDFHQNANEALLKHLEILIMAPFSEKPSSVGDEELCRFKKYSRAKLDRASEVYRVLVRIASTDVEFMENRLEPSIKRLFSSTSPYDYEVLCFLLDCIRTLDDLETASKLAIPLLFGHWWLMFERISTCASANICFIIEKDIDQANLHKWLQLDEFVEWGLSDNINIAMIANGLSSLEKIGLLRVHTKGGLFPSANPATAQFFRHVVPVDRGAADIWEHASACEHIFRVFFKRAFKALSRVQDRQLLLKFLGGNLHETNLEPMMVSIEDGITIKLNTNCIFLPSETFSSFRDGPIKLIFLDMVVRMLNGWLGVGGGSQRSSCSHTSVIAPNDGSNSALQTTAVVTGPIVPGRLSDRFKDEATNSVVRKALEEAELCHQKLAVEACLHRHSITRYWPDILTRAVSYVWFTEIMK</sequence>
<dbReference type="Pfam" id="PF24515">
    <property type="entry name" value="ARM_KNTC1_3rd"/>
    <property type="match status" value="1"/>
</dbReference>
<keyword evidence="4" id="KW-1185">Reference proteome</keyword>
<evidence type="ECO:0000259" key="2">
    <source>
        <dbReference type="Pfam" id="PF24520"/>
    </source>
</evidence>
<feature type="domain" description="KNTC1 third ARM-repeats" evidence="1">
    <location>
        <begin position="1501"/>
        <end position="1602"/>
    </location>
</feature>
<dbReference type="Proteomes" id="UP000278807">
    <property type="component" value="Unassembled WGS sequence"/>
</dbReference>